<dbReference type="HOGENOM" id="CLU_010194_44_0_1"/>
<accession>G2Q9T5</accession>
<dbReference type="PANTHER" id="PTHR24320:SF283">
    <property type="entry name" value="RETINOL DEHYDROGENASE 11"/>
    <property type="match status" value="1"/>
</dbReference>
<dbReference type="VEuPathDB" id="FungiDB:MYCTH_2301625"/>
<dbReference type="GeneID" id="11510594"/>
<dbReference type="eggNOG" id="KOG1208">
    <property type="taxonomic scope" value="Eukaryota"/>
</dbReference>
<evidence type="ECO:0000256" key="1">
    <source>
        <dbReference type="ARBA" id="ARBA00006484"/>
    </source>
</evidence>
<dbReference type="EMBL" id="CP003003">
    <property type="protein sequence ID" value="AEO56544.1"/>
    <property type="molecule type" value="Genomic_DNA"/>
</dbReference>
<evidence type="ECO:0000256" key="3">
    <source>
        <dbReference type="RuleBase" id="RU000363"/>
    </source>
</evidence>
<dbReference type="SUPFAM" id="SSF51735">
    <property type="entry name" value="NAD(P)-binding Rossmann-fold domains"/>
    <property type="match status" value="1"/>
</dbReference>
<dbReference type="InterPro" id="IPR002347">
    <property type="entry name" value="SDR_fam"/>
</dbReference>
<dbReference type="PRINTS" id="PR00081">
    <property type="entry name" value="GDHRDH"/>
</dbReference>
<organism evidence="4 5">
    <name type="scientific">Thermothelomyces thermophilus (strain ATCC 42464 / BCRC 31852 / DSM 1799)</name>
    <name type="common">Sporotrichum thermophile</name>
    <dbReference type="NCBI Taxonomy" id="573729"/>
    <lineage>
        <taxon>Eukaryota</taxon>
        <taxon>Fungi</taxon>
        <taxon>Dikarya</taxon>
        <taxon>Ascomycota</taxon>
        <taxon>Pezizomycotina</taxon>
        <taxon>Sordariomycetes</taxon>
        <taxon>Sordariomycetidae</taxon>
        <taxon>Sordariales</taxon>
        <taxon>Chaetomiaceae</taxon>
        <taxon>Thermothelomyces</taxon>
    </lineage>
</organism>
<evidence type="ECO:0000256" key="2">
    <source>
        <dbReference type="ARBA" id="ARBA00023002"/>
    </source>
</evidence>
<protein>
    <submittedName>
        <fullName evidence="4">Uncharacterized protein</fullName>
    </submittedName>
</protein>
<dbReference type="PRINTS" id="PR00080">
    <property type="entry name" value="SDRFAMILY"/>
</dbReference>
<reference evidence="4 5" key="1">
    <citation type="journal article" date="2011" name="Nat. Biotechnol.">
        <title>Comparative genomic analysis of the thermophilic biomass-degrading fungi Myceliophthora thermophila and Thielavia terrestris.</title>
        <authorList>
            <person name="Berka R.M."/>
            <person name="Grigoriev I.V."/>
            <person name="Otillar R."/>
            <person name="Salamov A."/>
            <person name="Grimwood J."/>
            <person name="Reid I."/>
            <person name="Ishmael N."/>
            <person name="John T."/>
            <person name="Darmond C."/>
            <person name="Moisan M.-C."/>
            <person name="Henrissat B."/>
            <person name="Coutinho P.M."/>
            <person name="Lombard V."/>
            <person name="Natvig D.O."/>
            <person name="Lindquist E."/>
            <person name="Schmutz J."/>
            <person name="Lucas S."/>
            <person name="Harris P."/>
            <person name="Powlowski J."/>
            <person name="Bellemare A."/>
            <person name="Taylor D."/>
            <person name="Butler G."/>
            <person name="de Vries R.P."/>
            <person name="Allijn I.E."/>
            <person name="van den Brink J."/>
            <person name="Ushinsky S."/>
            <person name="Storms R."/>
            <person name="Powell A.J."/>
            <person name="Paulsen I.T."/>
            <person name="Elbourne L.D.H."/>
            <person name="Baker S.E."/>
            <person name="Magnuson J."/>
            <person name="LaBoissiere S."/>
            <person name="Clutterbuck A.J."/>
            <person name="Martinez D."/>
            <person name="Wogulis M."/>
            <person name="de Leon A.L."/>
            <person name="Rey M.W."/>
            <person name="Tsang A."/>
        </authorList>
    </citation>
    <scope>NUCLEOTIDE SEQUENCE [LARGE SCALE GENOMIC DNA]</scope>
    <source>
        <strain evidence="5">ATCC 42464 / BCRC 31852 / DSM 1799</strain>
    </source>
</reference>
<dbReference type="Pfam" id="PF00106">
    <property type="entry name" value="adh_short"/>
    <property type="match status" value="1"/>
</dbReference>
<dbReference type="KEGG" id="mtm:MYCTH_2301625"/>
<keyword evidence="2" id="KW-0560">Oxidoreductase</keyword>
<evidence type="ECO:0000313" key="4">
    <source>
        <dbReference type="EMBL" id="AEO56544.1"/>
    </source>
</evidence>
<dbReference type="AlphaFoldDB" id="G2Q9T5"/>
<keyword evidence="5" id="KW-1185">Reference proteome</keyword>
<evidence type="ECO:0000313" key="5">
    <source>
        <dbReference type="Proteomes" id="UP000007322"/>
    </source>
</evidence>
<dbReference type="Proteomes" id="UP000007322">
    <property type="component" value="Chromosome 2"/>
</dbReference>
<dbReference type="GO" id="GO:0016491">
    <property type="term" value="F:oxidoreductase activity"/>
    <property type="evidence" value="ECO:0007669"/>
    <property type="project" value="UniProtKB-KW"/>
</dbReference>
<dbReference type="RefSeq" id="XP_003661789.1">
    <property type="nucleotide sequence ID" value="XM_003661741.1"/>
</dbReference>
<dbReference type="PANTHER" id="PTHR24320">
    <property type="entry name" value="RETINOL DEHYDROGENASE"/>
    <property type="match status" value="1"/>
</dbReference>
<dbReference type="OMA" id="DPWGWVD"/>
<proteinExistence type="inferred from homology"/>
<sequence length="332" mass="35925">MAGQNKYGFETTGSQLVQELAPHIRGKVILTTGVSPNSLGAEFVRAIAVAGPALLILAGRDLAKVRQTADAVAAARPDVRTRLLRLDLASLAAVRAAAAELNAWADVPAIDVLVNNAGIMALHRYETTADGFERQFGTNHLGHFLFTNLIIDKLLAAPAPRVVSVSSAGHRLSSIRWGDLDFHGGENYNKWHAYGQSKTANMLLAISLAEKLGHKGLRAFSVHPGAIGGTNLGPHLDWDGGEFASFQALDRALGNEEGWHTGFQFKNIDQGIATYVSAAFHPSLEDHNGDYLLDSHIADPWVDPVKPWATSPVEAERLWKLSEKLVGQEFQY</sequence>
<dbReference type="InParanoid" id="G2Q9T5"/>
<dbReference type="OrthoDB" id="191139at2759"/>
<comment type="similarity">
    <text evidence="1 3">Belongs to the short-chain dehydrogenases/reductases (SDR) family.</text>
</comment>
<gene>
    <name evidence="4" type="ORF">MYCTH_2301625</name>
</gene>
<dbReference type="Gene3D" id="3.40.50.720">
    <property type="entry name" value="NAD(P)-binding Rossmann-like Domain"/>
    <property type="match status" value="1"/>
</dbReference>
<name>G2Q9T5_THET4</name>
<dbReference type="InterPro" id="IPR036291">
    <property type="entry name" value="NAD(P)-bd_dom_sf"/>
</dbReference>